<dbReference type="SMART" id="SM00248">
    <property type="entry name" value="ANK"/>
    <property type="match status" value="5"/>
</dbReference>
<dbReference type="PROSITE" id="PS50088">
    <property type="entry name" value="ANK_REPEAT"/>
    <property type="match status" value="5"/>
</dbReference>
<dbReference type="EMBL" id="UINC01183767">
    <property type="protein sequence ID" value="SVD94674.1"/>
    <property type="molecule type" value="Genomic_DNA"/>
</dbReference>
<gene>
    <name evidence="1" type="ORF">METZ01_LOCUS447528</name>
</gene>
<dbReference type="Pfam" id="PF12796">
    <property type="entry name" value="Ank_2"/>
    <property type="match status" value="1"/>
</dbReference>
<dbReference type="InterPro" id="IPR036770">
    <property type="entry name" value="Ankyrin_rpt-contain_sf"/>
</dbReference>
<dbReference type="PANTHER" id="PTHR24118:SF99">
    <property type="entry name" value="POTE ANKYRIN DOMAIN FAMILY MEMBER 3C-RELATED"/>
    <property type="match status" value="1"/>
</dbReference>
<dbReference type="PROSITE" id="PS50297">
    <property type="entry name" value="ANK_REP_REGION"/>
    <property type="match status" value="4"/>
</dbReference>
<dbReference type="AlphaFoldDB" id="A0A382ZGK8"/>
<reference evidence="1" key="1">
    <citation type="submission" date="2018-05" db="EMBL/GenBank/DDBJ databases">
        <authorList>
            <person name="Lanie J.A."/>
            <person name="Ng W.-L."/>
            <person name="Kazmierczak K.M."/>
            <person name="Andrzejewski T.M."/>
            <person name="Davidsen T.M."/>
            <person name="Wayne K.J."/>
            <person name="Tettelin H."/>
            <person name="Glass J.I."/>
            <person name="Rusch D."/>
            <person name="Podicherti R."/>
            <person name="Tsui H.-C.T."/>
            <person name="Winkler M.E."/>
        </authorList>
    </citation>
    <scope>NUCLEOTIDE SEQUENCE</scope>
</reference>
<feature type="non-terminal residue" evidence="1">
    <location>
        <position position="239"/>
    </location>
</feature>
<evidence type="ECO:0000313" key="1">
    <source>
        <dbReference type="EMBL" id="SVD94674.1"/>
    </source>
</evidence>
<dbReference type="SUPFAM" id="SSF48403">
    <property type="entry name" value="Ankyrin repeat"/>
    <property type="match status" value="1"/>
</dbReference>
<protein>
    <submittedName>
        <fullName evidence="1">Uncharacterized protein</fullName>
    </submittedName>
</protein>
<proteinExistence type="predicted"/>
<sequence>MIALSAIVLLAAAPINAPVAQAAMRGDAEAVRALLMEGADVNAAQGDGMTALHWAAERGNNGIAEMLVYAGANLDATTRIGAYTPLHLASKAGSAEVVQLLLTYGSSPDITTVTTGSSALHLAATAGNPDVVKLLLSAGADPNARDTEWGQTPLIFASAQNRAQAIAVLLDGGADPSITSEVLDMQEFSKRDRVADTRQRDLVNAFSVGGRTCLERDKGGVEVETRCGARVTSAQMQIA</sequence>
<dbReference type="Gene3D" id="1.25.40.20">
    <property type="entry name" value="Ankyrin repeat-containing domain"/>
    <property type="match status" value="2"/>
</dbReference>
<accession>A0A382ZGK8</accession>
<dbReference type="InterPro" id="IPR002110">
    <property type="entry name" value="Ankyrin_rpt"/>
</dbReference>
<dbReference type="Pfam" id="PF00023">
    <property type="entry name" value="Ank"/>
    <property type="match status" value="2"/>
</dbReference>
<dbReference type="PRINTS" id="PR01415">
    <property type="entry name" value="ANKYRIN"/>
</dbReference>
<name>A0A382ZGK8_9ZZZZ</name>
<dbReference type="PANTHER" id="PTHR24118">
    <property type="entry name" value="POTE ANKYRIN DOMAIN"/>
    <property type="match status" value="1"/>
</dbReference>
<organism evidence="1">
    <name type="scientific">marine metagenome</name>
    <dbReference type="NCBI Taxonomy" id="408172"/>
    <lineage>
        <taxon>unclassified sequences</taxon>
        <taxon>metagenomes</taxon>
        <taxon>ecological metagenomes</taxon>
    </lineage>
</organism>